<accession>A0A3R9QG33</accession>
<dbReference type="Proteomes" id="UP000275076">
    <property type="component" value="Unassembled WGS sequence"/>
</dbReference>
<feature type="transmembrane region" description="Helical" evidence="1">
    <location>
        <begin position="277"/>
        <end position="294"/>
    </location>
</feature>
<feature type="transmembrane region" description="Helical" evidence="1">
    <location>
        <begin position="327"/>
        <end position="346"/>
    </location>
</feature>
<evidence type="ECO:0000313" key="2">
    <source>
        <dbReference type="EMBL" id="RSL29766.1"/>
    </source>
</evidence>
<comment type="caution">
    <text evidence="2">The sequence shown here is derived from an EMBL/GenBank/DDBJ whole genome shotgun (WGS) entry which is preliminary data.</text>
</comment>
<dbReference type="RefSeq" id="WP_125561893.1">
    <property type="nucleotide sequence ID" value="NZ_RBVX01000052.1"/>
</dbReference>
<feature type="transmembrane region" description="Helical" evidence="1">
    <location>
        <begin position="149"/>
        <end position="167"/>
    </location>
</feature>
<evidence type="ECO:0000256" key="1">
    <source>
        <dbReference type="SAM" id="Phobius"/>
    </source>
</evidence>
<feature type="transmembrane region" description="Helical" evidence="1">
    <location>
        <begin position="200"/>
        <end position="222"/>
    </location>
</feature>
<reference evidence="2 3" key="1">
    <citation type="submission" date="2018-10" db="EMBL/GenBank/DDBJ databases">
        <title>Draft genome sequence of Bacillus salarius IM0101, isolated from a hypersaline soil in Inner Mongolia, China.</title>
        <authorList>
            <person name="Yamprayoonswat W."/>
            <person name="Boonvisut S."/>
            <person name="Jumpathong W."/>
            <person name="Sittihan S."/>
            <person name="Ruangsuj P."/>
            <person name="Wanthongcharoen S."/>
            <person name="Thongpramul N."/>
            <person name="Pimmason S."/>
            <person name="Yu B."/>
            <person name="Yasawong M."/>
        </authorList>
    </citation>
    <scope>NUCLEOTIDE SEQUENCE [LARGE SCALE GENOMIC DNA]</scope>
    <source>
        <strain evidence="2 3">IM0101</strain>
    </source>
</reference>
<proteinExistence type="predicted"/>
<protein>
    <submittedName>
        <fullName evidence="2">EpsG family protein</fullName>
    </submittedName>
</protein>
<keyword evidence="1" id="KW-1133">Transmembrane helix</keyword>
<dbReference type="Pfam" id="PF14897">
    <property type="entry name" value="EpsG"/>
    <property type="match status" value="1"/>
</dbReference>
<dbReference type="InterPro" id="IPR049458">
    <property type="entry name" value="EpsG-like"/>
</dbReference>
<evidence type="ECO:0000313" key="3">
    <source>
        <dbReference type="Proteomes" id="UP000275076"/>
    </source>
</evidence>
<organism evidence="2 3">
    <name type="scientific">Salibacterium salarium</name>
    <dbReference type="NCBI Taxonomy" id="284579"/>
    <lineage>
        <taxon>Bacteria</taxon>
        <taxon>Bacillati</taxon>
        <taxon>Bacillota</taxon>
        <taxon>Bacilli</taxon>
        <taxon>Bacillales</taxon>
        <taxon>Bacillaceae</taxon>
    </lineage>
</organism>
<dbReference type="OrthoDB" id="6631730at2"/>
<keyword evidence="3" id="KW-1185">Reference proteome</keyword>
<keyword evidence="1" id="KW-0472">Membrane</keyword>
<dbReference type="AlphaFoldDB" id="A0A3R9QG33"/>
<feature type="transmembrane region" description="Helical" evidence="1">
    <location>
        <begin position="242"/>
        <end position="265"/>
    </location>
</feature>
<feature type="transmembrane region" description="Helical" evidence="1">
    <location>
        <begin position="124"/>
        <end position="142"/>
    </location>
</feature>
<feature type="transmembrane region" description="Helical" evidence="1">
    <location>
        <begin position="173"/>
        <end position="193"/>
    </location>
</feature>
<feature type="transmembrane region" description="Helical" evidence="1">
    <location>
        <begin position="97"/>
        <end position="118"/>
    </location>
</feature>
<name>A0A3R9QG33_9BACI</name>
<feature type="transmembrane region" description="Helical" evidence="1">
    <location>
        <begin position="28"/>
        <end position="44"/>
    </location>
</feature>
<keyword evidence="1" id="KW-0812">Transmembrane</keyword>
<gene>
    <name evidence="2" type="ORF">D7Z54_29485</name>
</gene>
<sequence>MFLYLVLLIIIVVTTFIATTKEYYNIRNYILIFNSSLLICFAGFRKMGFDYYSYKDIYERIPGLLELFANPKSIFNFEFNVEWIYVLTNSFFSSLGLSFEVFIFFIALLSVSLIAVSYKKLTNLYLWALVIYFARFFFLREMGQVRQGIAAGIVLLSIQFIIKKQFYKFLCTIIIASGFHSVALAAIPIYFIYHFNFNRCTILFSTILSIALGYIGVFTMFVETFQTILPSPIVRYTFSDSYGYSLGIFNPTALVQFIILIMMLVFKNKLKNKMMHYPIILNFYWVSTVVLFLFNDSAVIAARTSNVFTTVEPIIIVSFIYLVKNKLFGYFIIIIYYFLMLYLNLYSRLGDVYIPYESIFH</sequence>
<dbReference type="EMBL" id="RBVX01000052">
    <property type="protein sequence ID" value="RSL29766.1"/>
    <property type="molecule type" value="Genomic_DNA"/>
</dbReference>